<evidence type="ECO:0000313" key="5">
    <source>
        <dbReference type="EMBL" id="KAL1006792.1"/>
    </source>
</evidence>
<name>A0ABD0Y2E5_UMBPY</name>
<dbReference type="InterPro" id="IPR036322">
    <property type="entry name" value="WD40_repeat_dom_sf"/>
</dbReference>
<dbReference type="PANTHER" id="PTHR45532">
    <property type="entry name" value="WD REPEAT-CONTAINING PROTEIN 97"/>
    <property type="match status" value="1"/>
</dbReference>
<dbReference type="PROSITE" id="PS50294">
    <property type="entry name" value="WD_REPEATS_REGION"/>
    <property type="match status" value="2"/>
</dbReference>
<evidence type="ECO:0000313" key="6">
    <source>
        <dbReference type="Proteomes" id="UP001557470"/>
    </source>
</evidence>
<gene>
    <name evidence="5" type="ORF">UPYG_G00077170</name>
</gene>
<keyword evidence="6" id="KW-1185">Reference proteome</keyword>
<evidence type="ECO:0000256" key="1">
    <source>
        <dbReference type="ARBA" id="ARBA00022574"/>
    </source>
</evidence>
<evidence type="ECO:0000256" key="3">
    <source>
        <dbReference type="PROSITE-ProRule" id="PRU00221"/>
    </source>
</evidence>
<dbReference type="PROSITE" id="PS50082">
    <property type="entry name" value="WD_REPEATS_2"/>
    <property type="match status" value="4"/>
</dbReference>
<evidence type="ECO:0000256" key="2">
    <source>
        <dbReference type="ARBA" id="ARBA00022737"/>
    </source>
</evidence>
<dbReference type="SMART" id="SM00320">
    <property type="entry name" value="WD40"/>
    <property type="match status" value="5"/>
</dbReference>
<dbReference type="PANTHER" id="PTHR45532:SF1">
    <property type="entry name" value="WD REPEAT-CONTAINING PROTEIN 97"/>
    <property type="match status" value="1"/>
</dbReference>
<evidence type="ECO:0000256" key="4">
    <source>
        <dbReference type="SAM" id="MobiDB-lite"/>
    </source>
</evidence>
<feature type="region of interest" description="Disordered" evidence="4">
    <location>
        <begin position="689"/>
        <end position="710"/>
    </location>
</feature>
<proteinExistence type="predicted"/>
<dbReference type="Pfam" id="PF00400">
    <property type="entry name" value="WD40"/>
    <property type="match status" value="4"/>
</dbReference>
<organism evidence="5 6">
    <name type="scientific">Umbra pygmaea</name>
    <name type="common">Eastern mudminnow</name>
    <dbReference type="NCBI Taxonomy" id="75934"/>
    <lineage>
        <taxon>Eukaryota</taxon>
        <taxon>Metazoa</taxon>
        <taxon>Chordata</taxon>
        <taxon>Craniata</taxon>
        <taxon>Vertebrata</taxon>
        <taxon>Euteleostomi</taxon>
        <taxon>Actinopterygii</taxon>
        <taxon>Neopterygii</taxon>
        <taxon>Teleostei</taxon>
        <taxon>Protacanthopterygii</taxon>
        <taxon>Esociformes</taxon>
        <taxon>Umbridae</taxon>
        <taxon>Umbra</taxon>
    </lineage>
</organism>
<dbReference type="SUPFAM" id="SSF50978">
    <property type="entry name" value="WD40 repeat-like"/>
    <property type="match status" value="2"/>
</dbReference>
<accession>A0ABD0Y2E5</accession>
<feature type="repeat" description="WD" evidence="3">
    <location>
        <begin position="237"/>
        <end position="278"/>
    </location>
</feature>
<protein>
    <submittedName>
        <fullName evidence="5">Uncharacterized protein</fullName>
    </submittedName>
</protein>
<feature type="repeat" description="WD" evidence="3">
    <location>
        <begin position="196"/>
        <end position="227"/>
    </location>
</feature>
<feature type="repeat" description="WD" evidence="3">
    <location>
        <begin position="508"/>
        <end position="534"/>
    </location>
</feature>
<dbReference type="AlphaFoldDB" id="A0ABD0Y2E5"/>
<dbReference type="InterPro" id="IPR015943">
    <property type="entry name" value="WD40/YVTN_repeat-like_dom_sf"/>
</dbReference>
<dbReference type="EMBL" id="JAGEUA010000002">
    <property type="protein sequence ID" value="KAL1006792.1"/>
    <property type="molecule type" value="Genomic_DNA"/>
</dbReference>
<dbReference type="InterPro" id="IPR020472">
    <property type="entry name" value="WD40_PAC1"/>
</dbReference>
<dbReference type="Proteomes" id="UP001557470">
    <property type="component" value="Unassembled WGS sequence"/>
</dbReference>
<comment type="caution">
    <text evidence="5">The sequence shown here is derived from an EMBL/GenBank/DDBJ whole genome shotgun (WGS) entry which is preliminary data.</text>
</comment>
<dbReference type="Gene3D" id="2.130.10.10">
    <property type="entry name" value="YVTN repeat-like/Quinoprotein amine dehydrogenase"/>
    <property type="match status" value="3"/>
</dbReference>
<sequence length="710" mass="77825">MKWNVDKTKGFNMPDVLTHGLQHLCHFPHDDPVSYMTYGKGASGFISLHQKGTVTFYHQDGRIRDPSSTSISVPYVGLTSTNLPGRLVGWGPGPRLTLLDGELRPLAEALDPPDVRACQVTKQSLVTAGAGNVCVWCLTHMVCLVRVTEGLGLQSIFTQLVLAPAGPKKPQRAFVVNQRAVVVVDLTAGRVLEHRQKLHLRDISALAHSAHLDFVVTASKDESIKVWGPDWGLRLAFVGHTGLVTSLSCCPDSGLLLSASLDGTLRSWSLEVGDQVQCLSLEGAEPLVALGGPMKGGAFFTFSQIGVDFWSMNSLYNLHCRLGVNQSAPVRQIVVTSFPPPYPTRALCVSGHSNITLIAAETGAVLTSFSSGSRVMWANYCLLKEILLVLTEDGALIRASALTNPAKLLNEWDWLGKRDVRRDQGVAGPDPASCMVIYSDIADGQRALDDWKSLQEHRGQGPSTKDPLQDAYNRDLVVLGHNSGFISVLMLDTGKVCYRTPAHNGQRITSLQADPENGYLLTAGEDKALLVWRVFPDAQECLSLHLNFFCEQPPLYMALLGPMLAVVFQETSSATYSLVHFNLLNQSRIEHPPSDDHLAIITGLCVCQQLRVFASSSQDGTVRIWDEENRLLRTLQLSAQPECLAYSGERGEMLLGIRGDLYRVHCSHLPHDLQLQLLCTEMTDRIPDLPIPQSPMRTSNKRGGGFPYTR</sequence>
<feature type="repeat" description="WD" evidence="3">
    <location>
        <begin position="594"/>
        <end position="626"/>
    </location>
</feature>
<dbReference type="PRINTS" id="PR00320">
    <property type="entry name" value="GPROTEINBRPT"/>
</dbReference>
<reference evidence="5 6" key="1">
    <citation type="submission" date="2024-06" db="EMBL/GenBank/DDBJ databases">
        <authorList>
            <person name="Pan Q."/>
            <person name="Wen M."/>
            <person name="Jouanno E."/>
            <person name="Zahm M."/>
            <person name="Klopp C."/>
            <person name="Cabau C."/>
            <person name="Louis A."/>
            <person name="Berthelot C."/>
            <person name="Parey E."/>
            <person name="Roest Crollius H."/>
            <person name="Montfort J."/>
            <person name="Robinson-Rechavi M."/>
            <person name="Bouchez O."/>
            <person name="Lampietro C."/>
            <person name="Lopez Roques C."/>
            <person name="Donnadieu C."/>
            <person name="Postlethwait J."/>
            <person name="Bobe J."/>
            <person name="Verreycken H."/>
            <person name="Guiguen Y."/>
        </authorList>
    </citation>
    <scope>NUCLEOTIDE SEQUENCE [LARGE SCALE GENOMIC DNA]</scope>
    <source>
        <strain evidence="5">Up_M1</strain>
        <tissue evidence="5">Testis</tissue>
    </source>
</reference>
<keyword evidence="2" id="KW-0677">Repeat</keyword>
<keyword evidence="1 3" id="KW-0853">WD repeat</keyword>
<dbReference type="InterPro" id="IPR001680">
    <property type="entry name" value="WD40_rpt"/>
</dbReference>